<dbReference type="AlphaFoldDB" id="A0A7G9REX9"/>
<dbReference type="EMBL" id="CP060713">
    <property type="protein sequence ID" value="QNN54154.1"/>
    <property type="molecule type" value="Genomic_DNA"/>
</dbReference>
<evidence type="ECO:0000256" key="2">
    <source>
        <dbReference type="SAM" id="Phobius"/>
    </source>
</evidence>
<dbReference type="NCBIfam" id="TIGR03177">
    <property type="entry name" value="pilus_cpaB"/>
    <property type="match status" value="1"/>
</dbReference>
<reference evidence="5 6" key="1">
    <citation type="submission" date="2020-08" db="EMBL/GenBank/DDBJ databases">
        <title>Genome sequence of Nocardioides mesophilus KACC 16243T.</title>
        <authorList>
            <person name="Hyun D.-W."/>
            <person name="Bae J.-W."/>
        </authorList>
    </citation>
    <scope>NUCLEOTIDE SEQUENCE [LARGE SCALE GENOMIC DNA]</scope>
    <source>
        <strain evidence="5 6">KACC 16243</strain>
    </source>
</reference>
<dbReference type="InterPro" id="IPR031571">
    <property type="entry name" value="RcpC_dom"/>
</dbReference>
<evidence type="ECO:0000313" key="6">
    <source>
        <dbReference type="Proteomes" id="UP000515947"/>
    </source>
</evidence>
<accession>A0A7G9REX9</accession>
<gene>
    <name evidence="5" type="primary">cpaB</name>
    <name evidence="5" type="ORF">H9L09_07260</name>
</gene>
<evidence type="ECO:0000313" key="5">
    <source>
        <dbReference type="EMBL" id="QNN54154.1"/>
    </source>
</evidence>
<sequence>MNPRQRRGVLFILLAGLGALVVFFMVARYVGNVNSQVAPLVTVYKAATNIPAYRELSSANVVAVQIPQRYVPPRTLREGAQLSGQRVGFTVAKGTLIGSDMLLPPSELNDNEREIAIQVDAVTGIAGRVATGDFVDIYAVFARENGGGTSSVLVQNVRVVSVGGRQTRSRETGEGALREQQILPVTVALEPEDALKVTYADSFAVAVRLVGLPPGIQTEDRTEELSSVSDRTVISEGRAR</sequence>
<dbReference type="Pfam" id="PF16976">
    <property type="entry name" value="RcpC"/>
    <property type="match status" value="1"/>
</dbReference>
<organism evidence="5 6">
    <name type="scientific">Nocardioides mesophilus</name>
    <dbReference type="NCBI Taxonomy" id="433659"/>
    <lineage>
        <taxon>Bacteria</taxon>
        <taxon>Bacillati</taxon>
        <taxon>Actinomycetota</taxon>
        <taxon>Actinomycetes</taxon>
        <taxon>Propionibacteriales</taxon>
        <taxon>Nocardioidaceae</taxon>
        <taxon>Nocardioides</taxon>
    </lineage>
</organism>
<dbReference type="Proteomes" id="UP000515947">
    <property type="component" value="Chromosome"/>
</dbReference>
<feature type="region of interest" description="Disordered" evidence="1">
    <location>
        <begin position="221"/>
        <end position="240"/>
    </location>
</feature>
<feature type="transmembrane region" description="Helical" evidence="2">
    <location>
        <begin position="9"/>
        <end position="30"/>
    </location>
</feature>
<protein>
    <submittedName>
        <fullName evidence="5">Flp pilus assembly protein CpaB</fullName>
    </submittedName>
</protein>
<evidence type="ECO:0000256" key="1">
    <source>
        <dbReference type="SAM" id="MobiDB-lite"/>
    </source>
</evidence>
<feature type="domain" description="SAF" evidence="3">
    <location>
        <begin position="42"/>
        <end position="102"/>
    </location>
</feature>
<keyword evidence="2" id="KW-0812">Transmembrane</keyword>
<dbReference type="Pfam" id="PF08666">
    <property type="entry name" value="SAF"/>
    <property type="match status" value="1"/>
</dbReference>
<keyword evidence="2" id="KW-0472">Membrane</keyword>
<dbReference type="CDD" id="cd11614">
    <property type="entry name" value="SAF_CpaB_FlgA_like"/>
    <property type="match status" value="1"/>
</dbReference>
<name>A0A7G9REX9_9ACTN</name>
<dbReference type="RefSeq" id="WP_187579994.1">
    <property type="nucleotide sequence ID" value="NZ_CP060713.1"/>
</dbReference>
<proteinExistence type="predicted"/>
<feature type="domain" description="Flp pilus assembly protein RcpC/CpaB" evidence="4">
    <location>
        <begin position="108"/>
        <end position="204"/>
    </location>
</feature>
<keyword evidence="6" id="KW-1185">Reference proteome</keyword>
<keyword evidence="2" id="KW-1133">Transmembrane helix</keyword>
<dbReference type="InterPro" id="IPR017592">
    <property type="entry name" value="Pilus_assmbl_Flp-typ_CpaB"/>
</dbReference>
<evidence type="ECO:0000259" key="3">
    <source>
        <dbReference type="Pfam" id="PF08666"/>
    </source>
</evidence>
<evidence type="ECO:0000259" key="4">
    <source>
        <dbReference type="Pfam" id="PF16976"/>
    </source>
</evidence>
<dbReference type="KEGG" id="nmes:H9L09_07260"/>
<dbReference type="InterPro" id="IPR013974">
    <property type="entry name" value="SAF"/>
</dbReference>